<evidence type="ECO:0000256" key="3">
    <source>
        <dbReference type="ARBA" id="ARBA00022814"/>
    </source>
</evidence>
<keyword evidence="3" id="KW-0889">Transcription antitermination</keyword>
<dbReference type="PANTHER" id="PTHR22648">
    <property type="entry name" value="TRANSCRIPTION TERMINATION FACTOR NUSA"/>
    <property type="match status" value="1"/>
</dbReference>
<keyword evidence="1" id="KW-0806">Transcription termination</keyword>
<dbReference type="InterPro" id="IPR013735">
    <property type="entry name" value="TF_NusA_N"/>
</dbReference>
<evidence type="ECO:0000256" key="5">
    <source>
        <dbReference type="ARBA" id="ARBA00023015"/>
    </source>
</evidence>
<dbReference type="SUPFAM" id="SSF54814">
    <property type="entry name" value="Prokaryotic type KH domain (KH-domain type II)"/>
    <property type="match status" value="2"/>
</dbReference>
<sequence>MSTEIIEAMTALANEKGISPDRLIAALEDALLSAYKKQPTAVKYARVQLDPENGEYRVIELKVPERLEAQLIVEAIDEETYLDPETGEYVEPAEPEIDPVKFELYRDQIAEADVTPDDFGRIAAQTAKQVILQRVREAERDMMFDEYQDRVGELVNGIVQQSDSRYTLVQLGVGGRIEALLPRSEQVDGERYDHGQRVKAVIKEVSADTKGPSIILSRRDPELIKALFELEVPEMADGLVEIANVAREPGYRSKIAVVSYADGVDPVGACVGPRGSRVRMVVSELRGEKIDIIPFNEEPARFVAKALSPARVREVVVDDEARQATVIVPDDQLALAIGREGQNARLAARLTGWRIDIRSESEFATEAPDGTVSADEEVGGRCVAVLSNGRRCPNAALPGTTSCGLPAHIALGRFRGNSVALVAELSDEEIERFADPAVPAEELADRVTAIETEVDKAQAEAAAQAAAQAEADAAAAAAAAEAADAAAAENPDAESDAASDEAADEAAEVELVEEAGEAEEAESVEETVAADEAEEDTSEATEVQDETDSED</sequence>
<dbReference type="EMBL" id="CAESAN010000008">
    <property type="protein sequence ID" value="CAB4335855.1"/>
    <property type="molecule type" value="Genomic_DNA"/>
</dbReference>
<dbReference type="InterPro" id="IPR003029">
    <property type="entry name" value="S1_domain"/>
</dbReference>
<evidence type="ECO:0000256" key="6">
    <source>
        <dbReference type="ARBA" id="ARBA00023163"/>
    </source>
</evidence>
<dbReference type="NCBIfam" id="TIGR01953">
    <property type="entry name" value="NusA"/>
    <property type="match status" value="1"/>
</dbReference>
<dbReference type="FunFam" id="3.30.300.20:FF:000005">
    <property type="entry name" value="Transcription termination/antitermination protein NusA"/>
    <property type="match status" value="1"/>
</dbReference>
<gene>
    <name evidence="9" type="ORF">UFOPK3547_00171</name>
</gene>
<dbReference type="GO" id="GO:0031564">
    <property type="term" value="P:transcription antitermination"/>
    <property type="evidence" value="ECO:0007669"/>
    <property type="project" value="UniProtKB-KW"/>
</dbReference>
<dbReference type="InterPro" id="IPR012340">
    <property type="entry name" value="NA-bd_OB-fold"/>
</dbReference>
<keyword evidence="4" id="KW-0694">RNA-binding</keyword>
<dbReference type="Pfam" id="PF00575">
    <property type="entry name" value="S1"/>
    <property type="match status" value="1"/>
</dbReference>
<protein>
    <submittedName>
        <fullName evidence="9">Unannotated protein</fullName>
    </submittedName>
</protein>
<dbReference type="GO" id="GO:0003723">
    <property type="term" value="F:RNA binding"/>
    <property type="evidence" value="ECO:0007669"/>
    <property type="project" value="UniProtKB-KW"/>
</dbReference>
<dbReference type="GO" id="GO:0003700">
    <property type="term" value="F:DNA-binding transcription factor activity"/>
    <property type="evidence" value="ECO:0007669"/>
    <property type="project" value="InterPro"/>
</dbReference>
<dbReference type="InterPro" id="IPR004087">
    <property type="entry name" value="KH_dom"/>
</dbReference>
<keyword evidence="2" id="KW-0963">Cytoplasm</keyword>
<dbReference type="SMART" id="SM00316">
    <property type="entry name" value="S1"/>
    <property type="match status" value="1"/>
</dbReference>
<dbReference type="InterPro" id="IPR058582">
    <property type="entry name" value="KH_NusA_2nd"/>
</dbReference>
<evidence type="ECO:0000259" key="8">
    <source>
        <dbReference type="PROSITE" id="PS50126"/>
    </source>
</evidence>
<dbReference type="SUPFAM" id="SSF50249">
    <property type="entry name" value="Nucleic acid-binding proteins"/>
    <property type="match status" value="1"/>
</dbReference>
<dbReference type="PROSITE" id="PS50084">
    <property type="entry name" value="KH_TYPE_1"/>
    <property type="match status" value="1"/>
</dbReference>
<dbReference type="InterPro" id="IPR030842">
    <property type="entry name" value="TF_NusA_bacterial"/>
</dbReference>
<dbReference type="CDD" id="cd02134">
    <property type="entry name" value="KH-II_NusA_rpt1"/>
    <property type="match status" value="1"/>
</dbReference>
<dbReference type="GO" id="GO:0006353">
    <property type="term" value="P:DNA-templated transcription termination"/>
    <property type="evidence" value="ECO:0007669"/>
    <property type="project" value="UniProtKB-KW"/>
</dbReference>
<dbReference type="GO" id="GO:0005829">
    <property type="term" value="C:cytosol"/>
    <property type="evidence" value="ECO:0007669"/>
    <property type="project" value="TreeGrafter"/>
</dbReference>
<keyword evidence="6" id="KW-0804">Transcription</keyword>
<name>A0A6J5YZE2_9ZZZZ</name>
<dbReference type="FunFam" id="3.30.300.20:FF:000002">
    <property type="entry name" value="Transcription termination/antitermination protein NusA"/>
    <property type="match status" value="1"/>
</dbReference>
<evidence type="ECO:0000256" key="2">
    <source>
        <dbReference type="ARBA" id="ARBA00022490"/>
    </source>
</evidence>
<dbReference type="InterPro" id="IPR025249">
    <property type="entry name" value="TF_NusA_KH_1st"/>
</dbReference>
<dbReference type="Gene3D" id="2.40.50.140">
    <property type="entry name" value="Nucleic acid-binding proteins"/>
    <property type="match status" value="1"/>
</dbReference>
<evidence type="ECO:0000256" key="1">
    <source>
        <dbReference type="ARBA" id="ARBA00022472"/>
    </source>
</evidence>
<feature type="compositionally biased region" description="Acidic residues" evidence="7">
    <location>
        <begin position="491"/>
        <end position="551"/>
    </location>
</feature>
<evidence type="ECO:0000256" key="7">
    <source>
        <dbReference type="SAM" id="MobiDB-lite"/>
    </source>
</evidence>
<dbReference type="InterPro" id="IPR015946">
    <property type="entry name" value="KH_dom-like_a/b"/>
</dbReference>
<feature type="region of interest" description="Disordered" evidence="7">
    <location>
        <begin position="484"/>
        <end position="551"/>
    </location>
</feature>
<organism evidence="9">
    <name type="scientific">freshwater metagenome</name>
    <dbReference type="NCBI Taxonomy" id="449393"/>
    <lineage>
        <taxon>unclassified sequences</taxon>
        <taxon>metagenomes</taxon>
        <taxon>ecological metagenomes</taxon>
    </lineage>
</organism>
<dbReference type="InterPro" id="IPR009019">
    <property type="entry name" value="KH_sf_prok-type"/>
</dbReference>
<dbReference type="InterPro" id="IPR036555">
    <property type="entry name" value="NusA_N_sf"/>
</dbReference>
<dbReference type="CDD" id="cd22529">
    <property type="entry name" value="KH-II_NusA_rpt2"/>
    <property type="match status" value="1"/>
</dbReference>
<dbReference type="AlphaFoldDB" id="A0A6J5YZE2"/>
<evidence type="ECO:0000256" key="4">
    <source>
        <dbReference type="ARBA" id="ARBA00022884"/>
    </source>
</evidence>
<dbReference type="PROSITE" id="PS50126">
    <property type="entry name" value="S1"/>
    <property type="match status" value="1"/>
</dbReference>
<evidence type="ECO:0000313" key="9">
    <source>
        <dbReference type="EMBL" id="CAB4335855.1"/>
    </source>
</evidence>
<dbReference type="SUPFAM" id="SSF69705">
    <property type="entry name" value="Transcription factor NusA, N-terminal domain"/>
    <property type="match status" value="1"/>
</dbReference>
<dbReference type="Gene3D" id="3.30.300.20">
    <property type="match status" value="2"/>
</dbReference>
<dbReference type="PANTHER" id="PTHR22648:SF0">
    <property type="entry name" value="TRANSCRIPTION TERMINATION_ANTITERMINATION PROTEIN NUSA"/>
    <property type="match status" value="1"/>
</dbReference>
<dbReference type="InterPro" id="IPR010213">
    <property type="entry name" value="TF_NusA"/>
</dbReference>
<dbReference type="Pfam" id="PF08529">
    <property type="entry name" value="NusA_N"/>
    <property type="match status" value="1"/>
</dbReference>
<dbReference type="CDD" id="cd04455">
    <property type="entry name" value="S1_NusA"/>
    <property type="match status" value="1"/>
</dbReference>
<dbReference type="Pfam" id="PF13184">
    <property type="entry name" value="KH_NusA_1st"/>
    <property type="match status" value="1"/>
</dbReference>
<accession>A0A6J5YZE2</accession>
<keyword evidence="5" id="KW-0805">Transcription regulation</keyword>
<feature type="domain" description="S1 motif" evidence="8">
    <location>
        <begin position="152"/>
        <end position="219"/>
    </location>
</feature>
<dbReference type="SMART" id="SM00322">
    <property type="entry name" value="KH"/>
    <property type="match status" value="2"/>
</dbReference>
<reference evidence="9" key="1">
    <citation type="submission" date="2020-05" db="EMBL/GenBank/DDBJ databases">
        <authorList>
            <person name="Chiriac C."/>
            <person name="Salcher M."/>
            <person name="Ghai R."/>
            <person name="Kavagutti S V."/>
        </authorList>
    </citation>
    <scope>NUCLEOTIDE SEQUENCE</scope>
</reference>
<proteinExistence type="inferred from homology"/>
<dbReference type="HAMAP" id="MF_00945_B">
    <property type="entry name" value="NusA_B"/>
    <property type="match status" value="1"/>
</dbReference>
<dbReference type="Gene3D" id="3.30.1480.10">
    <property type="entry name" value="NusA, N-terminal domain"/>
    <property type="match status" value="1"/>
</dbReference>
<dbReference type="Pfam" id="PF26594">
    <property type="entry name" value="KH_NusA_2nd"/>
    <property type="match status" value="1"/>
</dbReference>